<keyword evidence="1" id="KW-0472">Membrane</keyword>
<dbReference type="RefSeq" id="WP_087081149.1">
    <property type="nucleotide sequence ID" value="NZ_CP020809.1"/>
</dbReference>
<reference evidence="2 3" key="1">
    <citation type="submission" date="2017-04" db="EMBL/GenBank/DDBJ databases">
        <title>Whole Genome Sequence of 1,4-Dioxane Degrading Bacterium Mycobacterium dioxanotrophicus PH-06.</title>
        <authorList>
            <person name="He Y."/>
        </authorList>
    </citation>
    <scope>NUCLEOTIDE SEQUENCE [LARGE SCALE GENOMIC DNA]</scope>
    <source>
        <strain evidence="2 3">PH-06</strain>
    </source>
</reference>
<keyword evidence="3" id="KW-1185">Reference proteome</keyword>
<sequence length="86" mass="9383">MPEESQQAQSHREAVQRVRDARGFALTLPVVGRVAVPPPEQLAFYSALGVLVAVEIIDWPVALLLGAGQVLMRNEQRRIAPQNGKA</sequence>
<name>A0A1Y0CD23_9MYCO</name>
<evidence type="ECO:0000313" key="2">
    <source>
        <dbReference type="EMBL" id="ART73179.1"/>
    </source>
</evidence>
<organism evidence="2 3">
    <name type="scientific">Mycobacterium dioxanotrophicus</name>
    <dbReference type="NCBI Taxonomy" id="482462"/>
    <lineage>
        <taxon>Bacteria</taxon>
        <taxon>Bacillati</taxon>
        <taxon>Actinomycetota</taxon>
        <taxon>Actinomycetes</taxon>
        <taxon>Mycobacteriales</taxon>
        <taxon>Mycobacteriaceae</taxon>
        <taxon>Mycobacterium</taxon>
    </lineage>
</organism>
<keyword evidence="1" id="KW-0812">Transmembrane</keyword>
<evidence type="ECO:0000256" key="1">
    <source>
        <dbReference type="SAM" id="Phobius"/>
    </source>
</evidence>
<dbReference type="EMBL" id="CP020809">
    <property type="protein sequence ID" value="ART73179.1"/>
    <property type="molecule type" value="Genomic_DNA"/>
</dbReference>
<proteinExistence type="predicted"/>
<keyword evidence="1" id="KW-1133">Transmembrane helix</keyword>
<gene>
    <name evidence="2" type="ORF">BTO20_35690</name>
</gene>
<dbReference type="KEGG" id="mdx:BTO20_35690"/>
<accession>A0A1Y0CD23</accession>
<protein>
    <submittedName>
        <fullName evidence="2">Uncharacterized protein</fullName>
    </submittedName>
</protein>
<evidence type="ECO:0000313" key="3">
    <source>
        <dbReference type="Proteomes" id="UP000195331"/>
    </source>
</evidence>
<dbReference type="AlphaFoldDB" id="A0A1Y0CD23"/>
<dbReference type="OrthoDB" id="3831210at2"/>
<feature type="transmembrane region" description="Helical" evidence="1">
    <location>
        <begin position="42"/>
        <end position="68"/>
    </location>
</feature>
<dbReference type="Proteomes" id="UP000195331">
    <property type="component" value="Chromosome"/>
</dbReference>